<evidence type="ECO:0000256" key="1">
    <source>
        <dbReference type="ARBA" id="ARBA00004651"/>
    </source>
</evidence>
<organism evidence="8 9">
    <name type="scientific">Pseudogulbenkiania ferrooxidans 2002</name>
    <dbReference type="NCBI Taxonomy" id="279714"/>
    <lineage>
        <taxon>Bacteria</taxon>
        <taxon>Pseudomonadati</taxon>
        <taxon>Pseudomonadota</taxon>
        <taxon>Betaproteobacteria</taxon>
        <taxon>Neisseriales</taxon>
        <taxon>Chromobacteriaceae</taxon>
        <taxon>Pseudogulbenkiania</taxon>
    </lineage>
</organism>
<keyword evidence="4 6" id="KW-1133">Transmembrane helix</keyword>
<feature type="transmembrane region" description="Helical" evidence="6">
    <location>
        <begin position="238"/>
        <end position="256"/>
    </location>
</feature>
<feature type="transmembrane region" description="Helical" evidence="6">
    <location>
        <begin position="88"/>
        <end position="107"/>
    </location>
</feature>
<protein>
    <recommendedName>
        <fullName evidence="7">EamA domain-containing protein</fullName>
    </recommendedName>
</protein>
<evidence type="ECO:0000313" key="8">
    <source>
        <dbReference type="EMBL" id="EEG07915.1"/>
    </source>
</evidence>
<dbReference type="PANTHER" id="PTHR42920">
    <property type="entry name" value="OS03G0707200 PROTEIN-RELATED"/>
    <property type="match status" value="1"/>
</dbReference>
<reference evidence="8 9" key="1">
    <citation type="submission" date="2009-02" db="EMBL/GenBank/DDBJ databases">
        <title>Sequencing of the draft genome and assembly of Lutiella nitroferrum 2002.</title>
        <authorList>
            <consortium name="US DOE Joint Genome Institute (JGI-PGF)"/>
            <person name="Lucas S."/>
            <person name="Copeland A."/>
            <person name="Lapidus A."/>
            <person name="Glavina del Rio T."/>
            <person name="Tice H."/>
            <person name="Bruce D."/>
            <person name="Goodwin L."/>
            <person name="Pitluck S."/>
            <person name="Larimer F."/>
            <person name="Land M.L."/>
            <person name="Hauser L."/>
            <person name="Coates J.D."/>
        </authorList>
    </citation>
    <scope>NUCLEOTIDE SEQUENCE [LARGE SCALE GENOMIC DNA]</scope>
    <source>
        <strain evidence="8 9">2002</strain>
    </source>
</reference>
<keyword evidence="2" id="KW-1003">Cell membrane</keyword>
<accession>B9Z5R8</accession>
<feature type="transmembrane region" description="Helical" evidence="6">
    <location>
        <begin position="33"/>
        <end position="51"/>
    </location>
</feature>
<dbReference type="PANTHER" id="PTHR42920:SF11">
    <property type="entry name" value="INNER MEMBRANE PROTEIN YTFF"/>
    <property type="match status" value="1"/>
</dbReference>
<evidence type="ECO:0000256" key="3">
    <source>
        <dbReference type="ARBA" id="ARBA00022692"/>
    </source>
</evidence>
<dbReference type="Pfam" id="PF00892">
    <property type="entry name" value="EamA"/>
    <property type="match status" value="2"/>
</dbReference>
<dbReference type="AlphaFoldDB" id="B9Z5R8"/>
<sequence length="310" mass="33313" precursor="true">MRRGMLFAMLAVLIWSGFIVVSRLGGRSALTPYDMVALRFGVGAVLLLPLWAWRRTRLLDGRLLRLGLIGALGYALLAYWGFRLSSALHAAVLLPGLLPFLVPLWLWRLQGELPERAKLVGLGLIAAGVGCVAVENFAGAASGWGDLLLVGSALCWAWYSVTVRRYAIHPIDATIGSALWAALCFMPVYWLVLPSGLAIAPVGAILLQAFYQGALAVVVTMLLYLYAVEHIGAARMGAMMALVPALSGVLALWLLAEPLSGWLLAGLVLSSAGAWLAVRPPSFLSTRSFACLTSTSRLPAREPRPSRRPN</sequence>
<name>B9Z5R8_9NEIS</name>
<feature type="transmembrane region" description="Helical" evidence="6">
    <location>
        <begin position="198"/>
        <end position="226"/>
    </location>
</feature>
<dbReference type="InterPro" id="IPR037185">
    <property type="entry name" value="EmrE-like"/>
</dbReference>
<feature type="transmembrane region" description="Helical" evidence="6">
    <location>
        <begin position="63"/>
        <end position="82"/>
    </location>
</feature>
<feature type="domain" description="EamA" evidence="7">
    <location>
        <begin position="144"/>
        <end position="278"/>
    </location>
</feature>
<feature type="domain" description="EamA" evidence="7">
    <location>
        <begin position="3"/>
        <end position="132"/>
    </location>
</feature>
<evidence type="ECO:0000256" key="2">
    <source>
        <dbReference type="ARBA" id="ARBA00022475"/>
    </source>
</evidence>
<dbReference type="RefSeq" id="WP_008954723.1">
    <property type="nucleotide sequence ID" value="NZ_ACIS01000007.1"/>
</dbReference>
<feature type="transmembrane region" description="Helical" evidence="6">
    <location>
        <begin position="173"/>
        <end position="192"/>
    </location>
</feature>
<keyword evidence="5 6" id="KW-0472">Membrane</keyword>
<keyword evidence="9" id="KW-1185">Reference proteome</keyword>
<dbReference type="SUPFAM" id="SSF103481">
    <property type="entry name" value="Multidrug resistance efflux transporter EmrE"/>
    <property type="match status" value="2"/>
</dbReference>
<comment type="subcellular location">
    <subcellularLocation>
        <location evidence="1">Cell membrane</location>
        <topology evidence="1">Multi-pass membrane protein</topology>
    </subcellularLocation>
</comment>
<evidence type="ECO:0000256" key="6">
    <source>
        <dbReference type="SAM" id="Phobius"/>
    </source>
</evidence>
<comment type="caution">
    <text evidence="8">The sequence shown here is derived from an EMBL/GenBank/DDBJ whole genome shotgun (WGS) entry which is preliminary data.</text>
</comment>
<dbReference type="Proteomes" id="UP000003165">
    <property type="component" value="Unassembled WGS sequence"/>
</dbReference>
<dbReference type="GO" id="GO:0005886">
    <property type="term" value="C:plasma membrane"/>
    <property type="evidence" value="ECO:0007669"/>
    <property type="project" value="UniProtKB-SubCell"/>
</dbReference>
<dbReference type="eggNOG" id="COG0697">
    <property type="taxonomic scope" value="Bacteria"/>
</dbReference>
<evidence type="ECO:0000313" key="9">
    <source>
        <dbReference type="Proteomes" id="UP000003165"/>
    </source>
</evidence>
<keyword evidence="3 6" id="KW-0812">Transmembrane</keyword>
<dbReference type="InterPro" id="IPR000620">
    <property type="entry name" value="EamA_dom"/>
</dbReference>
<gene>
    <name evidence="8" type="ORF">FuraDRAFT_2703</name>
</gene>
<dbReference type="InterPro" id="IPR051258">
    <property type="entry name" value="Diverse_Substrate_Transporter"/>
</dbReference>
<evidence type="ECO:0000256" key="4">
    <source>
        <dbReference type="ARBA" id="ARBA00022989"/>
    </source>
</evidence>
<dbReference type="EMBL" id="ACIS01000007">
    <property type="protein sequence ID" value="EEG07915.1"/>
    <property type="molecule type" value="Genomic_DNA"/>
</dbReference>
<proteinExistence type="predicted"/>
<feature type="transmembrane region" description="Helical" evidence="6">
    <location>
        <begin position="262"/>
        <end position="278"/>
    </location>
</feature>
<evidence type="ECO:0000256" key="5">
    <source>
        <dbReference type="ARBA" id="ARBA00023136"/>
    </source>
</evidence>
<feature type="transmembrane region" description="Helical" evidence="6">
    <location>
        <begin position="119"/>
        <end position="138"/>
    </location>
</feature>
<feature type="transmembrane region" description="Helical" evidence="6">
    <location>
        <begin position="144"/>
        <end position="161"/>
    </location>
</feature>
<evidence type="ECO:0000259" key="7">
    <source>
        <dbReference type="Pfam" id="PF00892"/>
    </source>
</evidence>